<keyword evidence="4" id="KW-1185">Reference proteome</keyword>
<evidence type="ECO:0000256" key="1">
    <source>
        <dbReference type="SAM" id="MobiDB-lite"/>
    </source>
</evidence>
<dbReference type="Gene3D" id="2.170.270.10">
    <property type="entry name" value="SET domain"/>
    <property type="match status" value="1"/>
</dbReference>
<sequence>MPSNRPRGRQSAPSMAHTQPQHETIDPSKYTHILPSPSKGLGLFAHTLIPSSTRIISEVPILQLREGYTAPQYLFPALNTIAKNTERYPLIKEKYDRFMSLGYMIEEEGDDDVVARVNQNGFEVPGEEGELGCLVVCVEAARINHSCEPNAVGNMNWLTNCFTVQVTRTINPSEEITISYIDPLQDAPSRQTSLSRYLFRCTCPACSPTTSFPAYVSETTSNRLELSRLLTLIKSYKPSPQPPSSPLSSPTQPTPPEQHHLLQISRFIALAELESLPYLLPLTSSSAASSFLRRDDRETALKWKKDQYEWVALTIGRDTKEGNEITEWFIEHGFKGTYWYWWAGREEKNEVLMRCMHFWAREGGWRVLGG</sequence>
<dbReference type="InterPro" id="IPR046341">
    <property type="entry name" value="SET_dom_sf"/>
</dbReference>
<dbReference type="eggNOG" id="KOG2084">
    <property type="taxonomic scope" value="Eukaryota"/>
</dbReference>
<dbReference type="PROSITE" id="PS50280">
    <property type="entry name" value="SET"/>
    <property type="match status" value="1"/>
</dbReference>
<gene>
    <name evidence="3" type="ORF">GLAREA_06681</name>
</gene>
<dbReference type="Proteomes" id="UP000016922">
    <property type="component" value="Unassembled WGS sequence"/>
</dbReference>
<feature type="region of interest" description="Disordered" evidence="1">
    <location>
        <begin position="237"/>
        <end position="257"/>
    </location>
</feature>
<dbReference type="PANTHER" id="PTHR47332">
    <property type="entry name" value="SET DOMAIN-CONTAINING PROTEIN 5"/>
    <property type="match status" value="1"/>
</dbReference>
<dbReference type="SMART" id="SM00317">
    <property type="entry name" value="SET"/>
    <property type="match status" value="1"/>
</dbReference>
<evidence type="ECO:0000259" key="2">
    <source>
        <dbReference type="PROSITE" id="PS50280"/>
    </source>
</evidence>
<protein>
    <submittedName>
        <fullName evidence="3">SET</fullName>
    </submittedName>
</protein>
<dbReference type="InterPro" id="IPR053185">
    <property type="entry name" value="SET_domain_protein"/>
</dbReference>
<evidence type="ECO:0000313" key="3">
    <source>
        <dbReference type="EMBL" id="EPE33668.1"/>
    </source>
</evidence>
<accession>S3E5K6</accession>
<dbReference type="RefSeq" id="XP_008078820.1">
    <property type="nucleotide sequence ID" value="XM_008080629.1"/>
</dbReference>
<feature type="compositionally biased region" description="Polar residues" evidence="1">
    <location>
        <begin position="11"/>
        <end position="22"/>
    </location>
</feature>
<organism evidence="3 4">
    <name type="scientific">Glarea lozoyensis (strain ATCC 20868 / MF5171)</name>
    <dbReference type="NCBI Taxonomy" id="1116229"/>
    <lineage>
        <taxon>Eukaryota</taxon>
        <taxon>Fungi</taxon>
        <taxon>Dikarya</taxon>
        <taxon>Ascomycota</taxon>
        <taxon>Pezizomycotina</taxon>
        <taxon>Leotiomycetes</taxon>
        <taxon>Helotiales</taxon>
        <taxon>Helotiaceae</taxon>
        <taxon>Glarea</taxon>
    </lineage>
</organism>
<name>S3E5K6_GLAL2</name>
<dbReference type="PANTHER" id="PTHR47332:SF4">
    <property type="entry name" value="SET DOMAIN-CONTAINING PROTEIN 5"/>
    <property type="match status" value="1"/>
</dbReference>
<dbReference type="SUPFAM" id="SSF82199">
    <property type="entry name" value="SET domain"/>
    <property type="match status" value="1"/>
</dbReference>
<dbReference type="Pfam" id="PF00856">
    <property type="entry name" value="SET"/>
    <property type="match status" value="1"/>
</dbReference>
<dbReference type="GeneID" id="19465734"/>
<dbReference type="InterPro" id="IPR001214">
    <property type="entry name" value="SET_dom"/>
</dbReference>
<dbReference type="KEGG" id="glz:GLAREA_06681"/>
<proteinExistence type="predicted"/>
<dbReference type="OrthoDB" id="265717at2759"/>
<reference evidence="3 4" key="1">
    <citation type="journal article" date="2013" name="BMC Genomics">
        <title>Genomics-driven discovery of the pneumocandin biosynthetic gene cluster in the fungus Glarea lozoyensis.</title>
        <authorList>
            <person name="Chen L."/>
            <person name="Yue Q."/>
            <person name="Zhang X."/>
            <person name="Xiang M."/>
            <person name="Wang C."/>
            <person name="Li S."/>
            <person name="Che Y."/>
            <person name="Ortiz-Lopez F.J."/>
            <person name="Bills G.F."/>
            <person name="Liu X."/>
            <person name="An Z."/>
        </authorList>
    </citation>
    <scope>NUCLEOTIDE SEQUENCE [LARGE SCALE GENOMIC DNA]</scope>
    <source>
        <strain evidence="4">ATCC 20868 / MF5171</strain>
    </source>
</reference>
<feature type="domain" description="SET" evidence="2">
    <location>
        <begin position="29"/>
        <end position="181"/>
    </location>
</feature>
<dbReference type="AlphaFoldDB" id="S3E5K6"/>
<dbReference type="CDD" id="cd20071">
    <property type="entry name" value="SET_SMYD"/>
    <property type="match status" value="1"/>
</dbReference>
<dbReference type="EMBL" id="KE145357">
    <property type="protein sequence ID" value="EPE33668.1"/>
    <property type="molecule type" value="Genomic_DNA"/>
</dbReference>
<dbReference type="HOGENOM" id="CLU_748120_0_0_1"/>
<feature type="region of interest" description="Disordered" evidence="1">
    <location>
        <begin position="1"/>
        <end position="27"/>
    </location>
</feature>
<evidence type="ECO:0000313" key="4">
    <source>
        <dbReference type="Proteomes" id="UP000016922"/>
    </source>
</evidence>